<evidence type="ECO:0000259" key="2">
    <source>
        <dbReference type="PROSITE" id="PS51194"/>
    </source>
</evidence>
<dbReference type="SMART" id="SM00487">
    <property type="entry name" value="DEXDc"/>
    <property type="match status" value="1"/>
</dbReference>
<dbReference type="PROSITE" id="PS51194">
    <property type="entry name" value="HELICASE_CTER"/>
    <property type="match status" value="1"/>
</dbReference>
<keyword evidence="3" id="KW-0547">Nucleotide-binding</keyword>
<feature type="domain" description="Helicase ATP-binding" evidence="1">
    <location>
        <begin position="19"/>
        <end position="184"/>
    </location>
</feature>
<dbReference type="InterPro" id="IPR050742">
    <property type="entry name" value="Helicase_Restrict-Modif_Enz"/>
</dbReference>
<dbReference type="PROSITE" id="PS51192">
    <property type="entry name" value="HELICASE_ATP_BIND_1"/>
    <property type="match status" value="1"/>
</dbReference>
<dbReference type="InterPro" id="IPR006935">
    <property type="entry name" value="Helicase/UvrB_N"/>
</dbReference>
<sequence length="995" mass="110473">MPLWEHQTAALKILKRHLKRSSREKGAALVTMPTGTGKSAVIASLVAGPQVGGKKKSALVVTPWRGLARQLAEDIDRRVWERLDVDRPAELPKVRLIASAKSFIEHVSGQKQYEPVVHVATLSMVLKIFETMEFDEAAMAALFGRFATVIVDECHYEPAPSWSRAVRATGLPICLFTATPFRNDNRMFAIDPAAQYRYTHTKAVAHRVLRVPRFEHIDETSIRKYVDALLDKLEHVVEKKPGDRVIVRCSNRADVRDLAAALVAKDRKVIAVHEGFTGSEEAPHLRRSMPRPSDRPEVEFLIHQHKLTEGFDDPAARVLAVYGGFGNDRARVQQIGRILRNPMQHADQYAFVFSSDESMKAAWERYLRFDQTIVAKSVATDPVGVAKLLGAQPDIFYWDRLFREKADLDADDAWNAINYRLSTCIRRPNGKFDLDGFAAMIAQDLTSSDCQVLGQFRPSFDARVILHMTVRNSPILREGAFVEMALGYTVLHWNGQHLFVSASEGLTESVRTDTTSVGAEGLVGLLPNTSTITSMSLTNNDLSDWAVRSRSIRARDIGTVAAEVGDSTFGYSTASGSLAVGDKAVTRYTGVKNGRVSDHRDSKGLYCELRSWFDELTAALLRGDKPASAIARYGLPVIPTEPPVAAHVLLDVAPETFEPFDDRHGPLVIEWSGGAVEHGRFTVEINESEVEVKIAWDAPQKRFNVSSTQDVPYRPINDNKQDFWQYITREQLLRVATRSGLVYSNKNFWQLNMRQSSSNEGLMSIIETHPPLAKVVAEKGHAFGQNPWPDDTVFGQLDSYLLPGALGKDATILCTDLGSEIADFVGFDSEKVIFAHAKSKSVNKASEISASALHDVVSQAMKSLRFLTLGNEDRPSTGYWAHEWKIERNKKPAYTLGPATRLRRGTPQNSGELHWDMVNKVVQSHAASREIWLVLGACLSKRALIEELAKDSPSPVAPQVHALLSAAWSSAQQCGVRLRVYCSDEGLPRPKSPSK</sequence>
<dbReference type="GeneID" id="92751432"/>
<dbReference type="Proteomes" id="UP001549307">
    <property type="component" value="Unassembled WGS sequence"/>
</dbReference>
<dbReference type="Pfam" id="PF04851">
    <property type="entry name" value="ResIII"/>
    <property type="match status" value="1"/>
</dbReference>
<keyword evidence="4" id="KW-1185">Reference proteome</keyword>
<organism evidence="3 4">
    <name type="scientific">Arthrobacter bambusae</name>
    <dbReference type="NCBI Taxonomy" id="1338426"/>
    <lineage>
        <taxon>Bacteria</taxon>
        <taxon>Bacillati</taxon>
        <taxon>Actinomycetota</taxon>
        <taxon>Actinomycetes</taxon>
        <taxon>Micrococcales</taxon>
        <taxon>Micrococcaceae</taxon>
        <taxon>Arthrobacter</taxon>
    </lineage>
</organism>
<comment type="caution">
    <text evidence="3">The sequence shown here is derived from an EMBL/GenBank/DDBJ whole genome shotgun (WGS) entry which is preliminary data.</text>
</comment>
<dbReference type="InterPro" id="IPR027417">
    <property type="entry name" value="P-loop_NTPase"/>
</dbReference>
<dbReference type="Gene3D" id="3.40.50.300">
    <property type="entry name" value="P-loop containing nucleotide triphosphate hydrolases"/>
    <property type="match status" value="2"/>
</dbReference>
<keyword evidence="3" id="KW-0347">Helicase</keyword>
<reference evidence="3 4" key="1">
    <citation type="submission" date="2024-06" db="EMBL/GenBank/DDBJ databases">
        <title>Sorghum-associated microbial communities from plants grown in Nebraska, USA.</title>
        <authorList>
            <person name="Schachtman D."/>
        </authorList>
    </citation>
    <scope>NUCLEOTIDE SEQUENCE [LARGE SCALE GENOMIC DNA]</scope>
    <source>
        <strain evidence="3 4">3552</strain>
    </source>
</reference>
<keyword evidence="3" id="KW-0378">Hydrolase</keyword>
<accession>A0ABV2P1U5</accession>
<protein>
    <submittedName>
        <fullName evidence="3">Superfamily II DNA or RNA helicase</fullName>
    </submittedName>
</protein>
<dbReference type="GO" id="GO:0004386">
    <property type="term" value="F:helicase activity"/>
    <property type="evidence" value="ECO:0007669"/>
    <property type="project" value="UniProtKB-KW"/>
</dbReference>
<keyword evidence="3" id="KW-0067">ATP-binding</keyword>
<dbReference type="SUPFAM" id="SSF52540">
    <property type="entry name" value="P-loop containing nucleoside triphosphate hydrolases"/>
    <property type="match status" value="1"/>
</dbReference>
<dbReference type="InterPro" id="IPR014001">
    <property type="entry name" value="Helicase_ATP-bd"/>
</dbReference>
<evidence type="ECO:0000259" key="1">
    <source>
        <dbReference type="PROSITE" id="PS51192"/>
    </source>
</evidence>
<evidence type="ECO:0000313" key="4">
    <source>
        <dbReference type="Proteomes" id="UP001549307"/>
    </source>
</evidence>
<gene>
    <name evidence="3" type="ORF">ABIE37_000463</name>
</gene>
<name>A0ABV2P1U5_9MICC</name>
<dbReference type="PANTHER" id="PTHR47396">
    <property type="entry name" value="TYPE I RESTRICTION ENZYME ECOKI R PROTEIN"/>
    <property type="match status" value="1"/>
</dbReference>
<dbReference type="InterPro" id="IPR001650">
    <property type="entry name" value="Helicase_C-like"/>
</dbReference>
<feature type="domain" description="Helicase C-terminal" evidence="2">
    <location>
        <begin position="225"/>
        <end position="389"/>
    </location>
</feature>
<dbReference type="EMBL" id="JBEPSN010000001">
    <property type="protein sequence ID" value="MET4538708.1"/>
    <property type="molecule type" value="Genomic_DNA"/>
</dbReference>
<dbReference type="RefSeq" id="WP_354226331.1">
    <property type="nucleotide sequence ID" value="NZ_JBEPSN010000001.1"/>
</dbReference>
<evidence type="ECO:0000313" key="3">
    <source>
        <dbReference type="EMBL" id="MET4538708.1"/>
    </source>
</evidence>
<dbReference type="PANTHER" id="PTHR47396:SF1">
    <property type="entry name" value="ATP-DEPENDENT HELICASE IRC3-RELATED"/>
    <property type="match status" value="1"/>
</dbReference>
<proteinExistence type="predicted"/>